<name>M2Z9E0_PSEFD</name>
<dbReference type="GeneID" id="19332758"/>
<keyword evidence="4" id="KW-1185">Reference proteome</keyword>
<reference evidence="3 4" key="1">
    <citation type="journal article" date="2012" name="PLoS Pathog.">
        <title>Diverse lifestyles and strategies of plant pathogenesis encoded in the genomes of eighteen Dothideomycetes fungi.</title>
        <authorList>
            <person name="Ohm R.A."/>
            <person name="Feau N."/>
            <person name="Henrissat B."/>
            <person name="Schoch C.L."/>
            <person name="Horwitz B.A."/>
            <person name="Barry K.W."/>
            <person name="Condon B.J."/>
            <person name="Copeland A.C."/>
            <person name="Dhillon B."/>
            <person name="Glaser F."/>
            <person name="Hesse C.N."/>
            <person name="Kosti I."/>
            <person name="LaButti K."/>
            <person name="Lindquist E.A."/>
            <person name="Lucas S."/>
            <person name="Salamov A.A."/>
            <person name="Bradshaw R.E."/>
            <person name="Ciuffetti L."/>
            <person name="Hamelin R.C."/>
            <person name="Kema G.H.J."/>
            <person name="Lawrence C."/>
            <person name="Scott J.A."/>
            <person name="Spatafora J.W."/>
            <person name="Turgeon B.G."/>
            <person name="de Wit P.J.G.M."/>
            <person name="Zhong S."/>
            <person name="Goodwin S.B."/>
            <person name="Grigoriev I.V."/>
        </authorList>
    </citation>
    <scope>NUCLEOTIDE SEQUENCE [LARGE SCALE GENOMIC DNA]</scope>
    <source>
        <strain evidence="3 4">CIRAD86</strain>
    </source>
</reference>
<evidence type="ECO:0000313" key="4">
    <source>
        <dbReference type="Proteomes" id="UP000016932"/>
    </source>
</evidence>
<dbReference type="Proteomes" id="UP000016932">
    <property type="component" value="Unassembled WGS sequence"/>
</dbReference>
<dbReference type="VEuPathDB" id="FungiDB:MYCFIDRAFT_172189"/>
<organism evidence="3 4">
    <name type="scientific">Pseudocercospora fijiensis (strain CIRAD86)</name>
    <name type="common">Black leaf streak disease fungus</name>
    <name type="synonym">Mycosphaerella fijiensis</name>
    <dbReference type="NCBI Taxonomy" id="383855"/>
    <lineage>
        <taxon>Eukaryota</taxon>
        <taxon>Fungi</taxon>
        <taxon>Dikarya</taxon>
        <taxon>Ascomycota</taxon>
        <taxon>Pezizomycotina</taxon>
        <taxon>Dothideomycetes</taxon>
        <taxon>Dothideomycetidae</taxon>
        <taxon>Mycosphaerellales</taxon>
        <taxon>Mycosphaerellaceae</taxon>
        <taxon>Pseudocercospora</taxon>
    </lineage>
</organism>
<feature type="transmembrane region" description="Helical" evidence="2">
    <location>
        <begin position="175"/>
        <end position="196"/>
    </location>
</feature>
<dbReference type="AlphaFoldDB" id="M2Z9E0"/>
<evidence type="ECO:0000256" key="2">
    <source>
        <dbReference type="SAM" id="Phobius"/>
    </source>
</evidence>
<accession>M2Z9E0</accession>
<feature type="region of interest" description="Disordered" evidence="1">
    <location>
        <begin position="229"/>
        <end position="264"/>
    </location>
</feature>
<dbReference type="EMBL" id="KB446556">
    <property type="protein sequence ID" value="EME86435.1"/>
    <property type="molecule type" value="Genomic_DNA"/>
</dbReference>
<keyword evidence="2" id="KW-0472">Membrane</keyword>
<dbReference type="OrthoDB" id="3597994at2759"/>
<feature type="compositionally biased region" description="Basic and acidic residues" evidence="1">
    <location>
        <begin position="237"/>
        <end position="251"/>
    </location>
</feature>
<gene>
    <name evidence="3" type="ORF">MYCFIDRAFT_172189</name>
</gene>
<evidence type="ECO:0000313" key="3">
    <source>
        <dbReference type="EMBL" id="EME86435.1"/>
    </source>
</evidence>
<dbReference type="RefSeq" id="XP_007923703.1">
    <property type="nucleotide sequence ID" value="XM_007925512.1"/>
</dbReference>
<keyword evidence="2" id="KW-0812">Transmembrane</keyword>
<protein>
    <submittedName>
        <fullName evidence="3">Uncharacterized protein</fullName>
    </submittedName>
</protein>
<proteinExistence type="predicted"/>
<dbReference type="eggNOG" id="ENOG502SA5G">
    <property type="taxonomic scope" value="Eukaryota"/>
</dbReference>
<dbReference type="KEGG" id="pfj:MYCFIDRAFT_172189"/>
<sequence length="264" mass="28579">MSIPTHHSHYQLAARKVPVNTVEVKLQVYNAWCTPISANLGFRSAMGFGLDLLRDHIHICESLISEPHTASLRQPRVPLARLLSRTSSPPAIHPGIEHLSMAPSRSAIPSETSPDETAVAQQSSSAYQNARRNFNYLINPGTSDQPARLRTRALLRTLRYISQFVIWRLVRWAKYAAVAFAVATVGGTLVSGAGFVLAPTGIAGSVVAASVWGVGKFIARRAHDRWKAGGGDVGNAARERAGDEARDRRLVTDSTEVGASAVPW</sequence>
<feature type="region of interest" description="Disordered" evidence="1">
    <location>
        <begin position="104"/>
        <end position="124"/>
    </location>
</feature>
<feature type="transmembrane region" description="Helical" evidence="2">
    <location>
        <begin position="202"/>
        <end position="219"/>
    </location>
</feature>
<keyword evidence="2" id="KW-1133">Transmembrane helix</keyword>
<evidence type="ECO:0000256" key="1">
    <source>
        <dbReference type="SAM" id="MobiDB-lite"/>
    </source>
</evidence>
<dbReference type="HOGENOM" id="CLU_1054218_0_0_1"/>